<evidence type="ECO:0000313" key="2">
    <source>
        <dbReference type="EMBL" id="QCU82626.1"/>
    </source>
</evidence>
<keyword evidence="2" id="KW-0496">Mitochondrion</keyword>
<evidence type="ECO:0000256" key="1">
    <source>
        <dbReference type="SAM" id="Phobius"/>
    </source>
</evidence>
<geneLocation type="mitochondrion" evidence="2"/>
<feature type="transmembrane region" description="Helical" evidence="1">
    <location>
        <begin position="64"/>
        <end position="81"/>
    </location>
</feature>
<feature type="transmembrane region" description="Helical" evidence="1">
    <location>
        <begin position="372"/>
        <end position="392"/>
    </location>
</feature>
<dbReference type="AlphaFoldDB" id="A0A4P9JMD4"/>
<feature type="transmembrane region" description="Helical" evidence="1">
    <location>
        <begin position="93"/>
        <end position="114"/>
    </location>
</feature>
<feature type="transmembrane region" description="Helical" evidence="1">
    <location>
        <begin position="180"/>
        <end position="199"/>
    </location>
</feature>
<keyword evidence="1" id="KW-0812">Transmembrane</keyword>
<keyword evidence="1" id="KW-0472">Membrane</keyword>
<sequence length="393" mass="48766">MNSCYRVFLYELEMARYWWNPFLYRMISMTIKRNLRKLNINLSFDFNSFCRTALNWYKKSLGEGLLYIRGLGLVFFIDACITDDEPLWEPIEWSLVQTWIFFIFIFAWIAENLITSRYGSYTGRDKKIWYAWYKTFWLIEFWYLISIGAAIIFVIIPFYYEITYSTALVFLWWNWYTKVFFFKFISIYTIVLLIGYFILINIRWLNWKKLFLLVFLITLFLTYLLYINFIITFFGYFTNPTWYQKTRMIDYIQLSHEPLKWGWGPSKRDHYSYHKSTTTFWFKNEEPMAESLLLIHLFLFLFLFFLYFYWLTLLRKLYVTREISYTLTTYCISGLKQYFIFFLFIYIFIFISYIVAYWRFPIEFLWIINSNTWFAHFLTICFDYVTFFIFIFL</sequence>
<feature type="transmembrane region" description="Helical" evidence="1">
    <location>
        <begin position="135"/>
        <end position="160"/>
    </location>
</feature>
<reference evidence="2" key="1">
    <citation type="journal article" date="2019" name="Mitochondrial DNA Part B Resour">
        <title>The mitochondrial genome of the ciliate Pseudourostyla cristata (Ciliophora, Urostylida).</title>
        <authorList>
            <person name="Park K.-M."/>
            <person name="Min G.-S."/>
            <person name="Kim S."/>
        </authorList>
    </citation>
    <scope>NUCLEOTIDE SEQUENCE</scope>
</reference>
<proteinExistence type="predicted"/>
<keyword evidence="1" id="KW-1133">Transmembrane helix</keyword>
<name>A0A4P9JMD4_9SPIT</name>
<accession>A0A4P9JMD4</accession>
<protein>
    <submittedName>
        <fullName evidence="2">Uncharacterized protein</fullName>
    </submittedName>
</protein>
<organism evidence="2">
    <name type="scientific">Pseudourostyla cristata</name>
    <dbReference type="NCBI Taxonomy" id="293816"/>
    <lineage>
        <taxon>Eukaryota</taxon>
        <taxon>Sar</taxon>
        <taxon>Alveolata</taxon>
        <taxon>Ciliophora</taxon>
        <taxon>Intramacronucleata</taxon>
        <taxon>Spirotrichea</taxon>
        <taxon>Stichotrichia</taxon>
        <taxon>Urostylida</taxon>
        <taxon>Pseudourostylidae</taxon>
        <taxon>Pseudourostyla</taxon>
    </lineage>
</organism>
<dbReference type="EMBL" id="MH888186">
    <property type="protein sequence ID" value="QCU82626.1"/>
    <property type="molecule type" value="Genomic_DNA"/>
</dbReference>
<feature type="transmembrane region" description="Helical" evidence="1">
    <location>
        <begin position="338"/>
        <end position="360"/>
    </location>
</feature>
<feature type="transmembrane region" description="Helical" evidence="1">
    <location>
        <begin position="211"/>
        <end position="237"/>
    </location>
</feature>
<gene>
    <name evidence="2" type="primary">orf393</name>
</gene>
<feature type="transmembrane region" description="Helical" evidence="1">
    <location>
        <begin position="291"/>
        <end position="311"/>
    </location>
</feature>